<feature type="region of interest" description="Disordered" evidence="1">
    <location>
        <begin position="422"/>
        <end position="470"/>
    </location>
</feature>
<feature type="region of interest" description="Disordered" evidence="1">
    <location>
        <begin position="331"/>
        <end position="368"/>
    </location>
</feature>
<evidence type="ECO:0000313" key="3">
    <source>
        <dbReference type="Proteomes" id="UP001215280"/>
    </source>
</evidence>
<feature type="region of interest" description="Disordered" evidence="1">
    <location>
        <begin position="303"/>
        <end position="322"/>
    </location>
</feature>
<dbReference type="Proteomes" id="UP001215280">
    <property type="component" value="Unassembled WGS sequence"/>
</dbReference>
<feature type="compositionally biased region" description="Pro residues" evidence="1">
    <location>
        <begin position="60"/>
        <end position="70"/>
    </location>
</feature>
<dbReference type="AlphaFoldDB" id="A0AAD7HIJ7"/>
<evidence type="ECO:0000256" key="1">
    <source>
        <dbReference type="SAM" id="MobiDB-lite"/>
    </source>
</evidence>
<proteinExistence type="predicted"/>
<dbReference type="EMBL" id="JARJLG010000272">
    <property type="protein sequence ID" value="KAJ7721057.1"/>
    <property type="molecule type" value="Genomic_DNA"/>
</dbReference>
<protein>
    <submittedName>
        <fullName evidence="2">Uncharacterized protein</fullName>
    </submittedName>
</protein>
<name>A0AAD7HIJ7_9AGAR</name>
<evidence type="ECO:0000313" key="2">
    <source>
        <dbReference type="EMBL" id="KAJ7721057.1"/>
    </source>
</evidence>
<organism evidence="2 3">
    <name type="scientific">Mycena maculata</name>
    <dbReference type="NCBI Taxonomy" id="230809"/>
    <lineage>
        <taxon>Eukaryota</taxon>
        <taxon>Fungi</taxon>
        <taxon>Dikarya</taxon>
        <taxon>Basidiomycota</taxon>
        <taxon>Agaricomycotina</taxon>
        <taxon>Agaricomycetes</taxon>
        <taxon>Agaricomycetidae</taxon>
        <taxon>Agaricales</taxon>
        <taxon>Marasmiineae</taxon>
        <taxon>Mycenaceae</taxon>
        <taxon>Mycena</taxon>
    </lineage>
</organism>
<feature type="compositionally biased region" description="Pro residues" evidence="1">
    <location>
        <begin position="356"/>
        <end position="368"/>
    </location>
</feature>
<keyword evidence="3" id="KW-1185">Reference proteome</keyword>
<comment type="caution">
    <text evidence="2">The sequence shown here is derived from an EMBL/GenBank/DDBJ whole genome shotgun (WGS) entry which is preliminary data.</text>
</comment>
<sequence length="470" mass="50995">MSISACSVLPLYTPSSVEPSYSPEPVSDERFIEPALRKSCGCTETHIQKSGRITDQDPSAPLPETRPSPPSKMEGMISDRRSTSKTVLDQSYTLWVAQAPSDAACLSTVPFSTILPPTFGRRRASPAPAILQSDVLRVWWPLAFLSPKNMTTVITNLLSSPLWCPLAVEMEPGCYADVQFVPCEALADAAACVHCPMMSPAPSTCKTPSLFSADSLSALQCHMLTMYHHRINDTLAVGGSLHICSSCSVGWPHLTAHPDAKPLQSLAHTARTTSAYGQCNVPTPRAGLGSGDLQKLVREAKKAKLDPLQSLPPLKTRSPPPQFRLQRKAVRTVHALPPPPSASTTFSMDHGEAQPPSRPPPPPCAAAPCPPSPPLNKCDFHFTSNTHEDGDDAEEELPMVLVKPVRTQRISTELQWQNLDWSDALPLTRVQRASDGAGTRARRDQEQHKVVQPPRLPPHHSSRSKSQGSS</sequence>
<reference evidence="2" key="1">
    <citation type="submission" date="2023-03" db="EMBL/GenBank/DDBJ databases">
        <title>Massive genome expansion in bonnet fungi (Mycena s.s.) driven by repeated elements and novel gene families across ecological guilds.</title>
        <authorList>
            <consortium name="Lawrence Berkeley National Laboratory"/>
            <person name="Harder C.B."/>
            <person name="Miyauchi S."/>
            <person name="Viragh M."/>
            <person name="Kuo A."/>
            <person name="Thoen E."/>
            <person name="Andreopoulos B."/>
            <person name="Lu D."/>
            <person name="Skrede I."/>
            <person name="Drula E."/>
            <person name="Henrissat B."/>
            <person name="Morin E."/>
            <person name="Kohler A."/>
            <person name="Barry K."/>
            <person name="LaButti K."/>
            <person name="Morin E."/>
            <person name="Salamov A."/>
            <person name="Lipzen A."/>
            <person name="Mereny Z."/>
            <person name="Hegedus B."/>
            <person name="Baldrian P."/>
            <person name="Stursova M."/>
            <person name="Weitz H."/>
            <person name="Taylor A."/>
            <person name="Grigoriev I.V."/>
            <person name="Nagy L.G."/>
            <person name="Martin F."/>
            <person name="Kauserud H."/>
        </authorList>
    </citation>
    <scope>NUCLEOTIDE SEQUENCE</scope>
    <source>
        <strain evidence="2">CBHHK188m</strain>
    </source>
</reference>
<gene>
    <name evidence="2" type="ORF">DFH07DRAFT_972389</name>
</gene>
<feature type="region of interest" description="Disordered" evidence="1">
    <location>
        <begin position="46"/>
        <end position="79"/>
    </location>
</feature>
<accession>A0AAD7HIJ7</accession>